<protein>
    <submittedName>
        <fullName evidence="1">Uncharacterized protein</fullName>
    </submittedName>
</protein>
<accession>A0ABX2CP35</accession>
<name>A0ABX2CP35_9BRAD</name>
<gene>
    <name evidence="1" type="ORF">HL667_33595</name>
</gene>
<sequence length="58" mass="6579">MRNPNALIVMIRELIDDSKVRCARPLACDLIREELQRFRAELAAPEIPATTTEMPMAP</sequence>
<keyword evidence="2" id="KW-1185">Reference proteome</keyword>
<reference evidence="1" key="1">
    <citation type="submission" date="2020-05" db="EMBL/GenBank/DDBJ databases">
        <title>Nod-independent and nitrogen-fixing Bradyrhizobium aeschynomene sp. nov. isolated from nodules of Aeschynomene indica.</title>
        <authorList>
            <person name="Zhang Z."/>
        </authorList>
    </citation>
    <scope>NUCLEOTIDE SEQUENCE</scope>
    <source>
        <strain evidence="1">83012</strain>
    </source>
</reference>
<comment type="caution">
    <text evidence="1">The sequence shown here is derived from an EMBL/GenBank/DDBJ whole genome shotgun (WGS) entry which is preliminary data.</text>
</comment>
<dbReference type="Proteomes" id="UP000886476">
    <property type="component" value="Unassembled WGS sequence"/>
</dbReference>
<evidence type="ECO:0000313" key="1">
    <source>
        <dbReference type="EMBL" id="NPU69966.1"/>
    </source>
</evidence>
<dbReference type="EMBL" id="JABFDN010000029">
    <property type="protein sequence ID" value="NPU69966.1"/>
    <property type="molecule type" value="Genomic_DNA"/>
</dbReference>
<proteinExistence type="predicted"/>
<organism evidence="1 2">
    <name type="scientific">Bradyrhizobium aeschynomenes</name>
    <dbReference type="NCBI Taxonomy" id="2734909"/>
    <lineage>
        <taxon>Bacteria</taxon>
        <taxon>Pseudomonadati</taxon>
        <taxon>Pseudomonadota</taxon>
        <taxon>Alphaproteobacteria</taxon>
        <taxon>Hyphomicrobiales</taxon>
        <taxon>Nitrobacteraceae</taxon>
        <taxon>Bradyrhizobium</taxon>
    </lineage>
</organism>
<dbReference type="RefSeq" id="WP_172115487.1">
    <property type="nucleotide sequence ID" value="NZ_JABFDN010000029.1"/>
</dbReference>
<evidence type="ECO:0000313" key="2">
    <source>
        <dbReference type="Proteomes" id="UP000886476"/>
    </source>
</evidence>